<evidence type="ECO:0000256" key="8">
    <source>
        <dbReference type="ARBA" id="ARBA00022698"/>
    </source>
</evidence>
<accession>A0A835UP72</accession>
<dbReference type="InterPro" id="IPR001353">
    <property type="entry name" value="Proteasome_sua/b"/>
</dbReference>
<dbReference type="PROSITE" id="PS00854">
    <property type="entry name" value="PROTEASOME_BETA_1"/>
    <property type="match status" value="1"/>
</dbReference>
<dbReference type="EC" id="3.4.25.1" evidence="5"/>
<dbReference type="PROSITE" id="PS51476">
    <property type="entry name" value="PROTEASOME_BETA_2"/>
    <property type="match status" value="1"/>
</dbReference>
<dbReference type="OrthoDB" id="1899156at2759"/>
<evidence type="ECO:0000256" key="7">
    <source>
        <dbReference type="ARBA" id="ARBA00022670"/>
    </source>
</evidence>
<organism evidence="15 16">
    <name type="scientific">Vanilla planifolia</name>
    <name type="common">Vanilla</name>
    <dbReference type="NCBI Taxonomy" id="51239"/>
    <lineage>
        <taxon>Eukaryota</taxon>
        <taxon>Viridiplantae</taxon>
        <taxon>Streptophyta</taxon>
        <taxon>Embryophyta</taxon>
        <taxon>Tracheophyta</taxon>
        <taxon>Spermatophyta</taxon>
        <taxon>Magnoliopsida</taxon>
        <taxon>Liliopsida</taxon>
        <taxon>Asparagales</taxon>
        <taxon>Orchidaceae</taxon>
        <taxon>Vanilloideae</taxon>
        <taxon>Vanilleae</taxon>
        <taxon>Vanilla</taxon>
    </lineage>
</organism>
<evidence type="ECO:0000256" key="13">
    <source>
        <dbReference type="ARBA" id="ARBA00075921"/>
    </source>
</evidence>
<keyword evidence="7" id="KW-0645">Protease</keyword>
<dbReference type="GO" id="GO:0051603">
    <property type="term" value="P:proteolysis involved in protein catabolic process"/>
    <property type="evidence" value="ECO:0007669"/>
    <property type="project" value="InterPro"/>
</dbReference>
<dbReference type="InterPro" id="IPR016050">
    <property type="entry name" value="Proteasome_bsu_CS"/>
</dbReference>
<feature type="active site" description="Nucleophile" evidence="14">
    <location>
        <position position="107"/>
    </location>
</feature>
<dbReference type="GO" id="GO:0005737">
    <property type="term" value="C:cytoplasm"/>
    <property type="evidence" value="ECO:0007669"/>
    <property type="project" value="TreeGrafter"/>
</dbReference>
<dbReference type="SUPFAM" id="SSF56235">
    <property type="entry name" value="N-terminal nucleophile aminohydrolases (Ntn hydrolases)"/>
    <property type="match status" value="1"/>
</dbReference>
<dbReference type="PANTHER" id="PTHR32194:SF4">
    <property type="entry name" value="PROTEASOME SUBUNIT BETA TYPE-7"/>
    <property type="match status" value="1"/>
</dbReference>
<evidence type="ECO:0000256" key="11">
    <source>
        <dbReference type="ARBA" id="ARBA00023242"/>
    </source>
</evidence>
<evidence type="ECO:0000256" key="2">
    <source>
        <dbReference type="ARBA" id="ARBA00002000"/>
    </source>
</evidence>
<dbReference type="FunFam" id="3.60.20.10:FF:000005">
    <property type="entry name" value="Proteasome subunit beta type-2"/>
    <property type="match status" value="1"/>
</dbReference>
<dbReference type="GO" id="GO:0005839">
    <property type="term" value="C:proteasome core complex"/>
    <property type="evidence" value="ECO:0007669"/>
    <property type="project" value="InterPro"/>
</dbReference>
<evidence type="ECO:0000256" key="3">
    <source>
        <dbReference type="ARBA" id="ARBA00004123"/>
    </source>
</evidence>
<dbReference type="GO" id="GO:0005634">
    <property type="term" value="C:nucleus"/>
    <property type="evidence" value="ECO:0007669"/>
    <property type="project" value="UniProtKB-SubCell"/>
</dbReference>
<keyword evidence="9" id="KW-0378">Hydrolase</keyword>
<dbReference type="PANTHER" id="PTHR32194">
    <property type="entry name" value="METALLOPROTEASE TLDD"/>
    <property type="match status" value="1"/>
</dbReference>
<keyword evidence="16" id="KW-1185">Reference proteome</keyword>
<evidence type="ECO:0000313" key="16">
    <source>
        <dbReference type="Proteomes" id="UP000636800"/>
    </source>
</evidence>
<evidence type="ECO:0000256" key="1">
    <source>
        <dbReference type="ARBA" id="ARBA00001198"/>
    </source>
</evidence>
<evidence type="ECO:0000256" key="10">
    <source>
        <dbReference type="ARBA" id="ARBA00022942"/>
    </source>
</evidence>
<dbReference type="AlphaFoldDB" id="A0A835UP72"/>
<keyword evidence="11" id="KW-0539">Nucleus</keyword>
<keyword evidence="6" id="KW-0963">Cytoplasm</keyword>
<dbReference type="Pfam" id="PF00227">
    <property type="entry name" value="Proteasome"/>
    <property type="match status" value="1"/>
</dbReference>
<comment type="caution">
    <text evidence="15">The sequence shown here is derived from an EMBL/GenBank/DDBJ whole genome shotgun (WGS) entry which is preliminary data.</text>
</comment>
<comment type="catalytic activity">
    <reaction evidence="1">
        <text>Cleavage of peptide bonds with very broad specificity.</text>
        <dbReference type="EC" id="3.4.25.1"/>
    </reaction>
</comment>
<dbReference type="GO" id="GO:0004298">
    <property type="term" value="F:threonine-type endopeptidase activity"/>
    <property type="evidence" value="ECO:0007669"/>
    <property type="project" value="UniProtKB-KW"/>
</dbReference>
<evidence type="ECO:0000313" key="15">
    <source>
        <dbReference type="EMBL" id="KAG0466646.1"/>
    </source>
</evidence>
<dbReference type="CDD" id="cd03763">
    <property type="entry name" value="proteasome_beta_type_7"/>
    <property type="match status" value="1"/>
</dbReference>
<protein>
    <recommendedName>
        <fullName evidence="5">proteasome endopeptidase complex</fullName>
        <ecNumber evidence="5">3.4.25.1</ecNumber>
    </recommendedName>
    <alternativeName>
        <fullName evidence="13">Proteasome subunit beta type-2</fullName>
    </alternativeName>
</protein>
<evidence type="ECO:0000256" key="12">
    <source>
        <dbReference type="ARBA" id="ARBA00026071"/>
    </source>
</evidence>
<dbReference type="PRINTS" id="PR00141">
    <property type="entry name" value="PROTEASOME"/>
</dbReference>
<dbReference type="InterPro" id="IPR023333">
    <property type="entry name" value="Proteasome_suB-type"/>
</dbReference>
<evidence type="ECO:0000256" key="9">
    <source>
        <dbReference type="ARBA" id="ARBA00022801"/>
    </source>
</evidence>
<evidence type="ECO:0000256" key="4">
    <source>
        <dbReference type="ARBA" id="ARBA00011517"/>
    </source>
</evidence>
<gene>
    <name evidence="15" type="ORF">HPP92_018226</name>
</gene>
<keyword evidence="8" id="KW-0888">Threonine protease</keyword>
<comment type="subunit">
    <text evidence="12">The 26S proteasome consists of a 20S proteasome core and two 19S regulatory subunits. The 20S proteasome core is composed of 28 subunits that are arranged in four stacked rings, resulting in a barrel-shaped structure. The two end rings are each formed by seven alpha subunits, and the two central rings are each formed by seven beta subunits. The catalytic chamber with the active sites is on the inside of the barrel.</text>
</comment>
<proteinExistence type="predicted"/>
<sequence length="340" mass="36684">MKTIVFISTSRKFVVSPNERLISRLAVIVISRISKVATPVSSNLTVVCLGIAADRSASYQSLSISDMMEKAWVDAPLKGGFNFDLCRRNEMLSGKGIRLPGFRKTGTTIVGLIFEDGVILGADTRATEGPIVADKNCEKIHYMAPNIYCCGAGTAADTEAVTDMVSSQLQLHRYATGRESRVITALTLLKSHLFSYQGYVSAALVLGGVDVTGPHLHTVYPHGSTDTLPFATMGSGSLAAMAVFESKFKEGLSREEGIQIVCEAICSGIFNDLGSGSNVDVCVITKGKTEYLRNHQLPNPRTYISSRGYSFAKGHTEVLSTKIIPLKPKFEVAEGDVMEE</sequence>
<name>A0A835UP72_VANPL</name>
<dbReference type="EMBL" id="JADCNL010000009">
    <property type="protein sequence ID" value="KAG0466646.1"/>
    <property type="molecule type" value="Genomic_DNA"/>
</dbReference>
<evidence type="ECO:0000256" key="5">
    <source>
        <dbReference type="ARBA" id="ARBA00012039"/>
    </source>
</evidence>
<dbReference type="Gene3D" id="3.60.20.10">
    <property type="entry name" value="Glutamine Phosphoribosylpyrophosphate, subunit 1, domain 1"/>
    <property type="match status" value="1"/>
</dbReference>
<comment type="subunit">
    <text evidence="4">Component of the 20S core complex of the 26S proteasome. The 26S proteasome is composed of a core protease (CP), known as the 20S proteasome, capped at one or both ends by the 19S regulatory particle (RP/PA700). The 20S proteasome core is composed of 28 subunits that are arranged in four stacked rings, resulting in a barrel-shaped structure. The two end rings are each formed by seven alpha subunits, and the two central rings are each formed by seven beta subunits. The catalytic chamber with the active sites is on the inside of the barrel.</text>
</comment>
<evidence type="ECO:0000256" key="6">
    <source>
        <dbReference type="ARBA" id="ARBA00022490"/>
    </source>
</evidence>
<evidence type="ECO:0000256" key="14">
    <source>
        <dbReference type="PIRSR" id="PIRSR600243-1"/>
    </source>
</evidence>
<dbReference type="InterPro" id="IPR029055">
    <property type="entry name" value="Ntn_hydrolases_N"/>
</dbReference>
<comment type="function">
    <text evidence="2">The proteasome is a multicatalytic proteinase complex which is characterized by its ability to cleave peptides with Arg, Phe, Tyr, Leu, and Glu adjacent to the leaving group at neutral or slightly basic pH. The proteasome has an ATP-dependent proteolytic activity.</text>
</comment>
<dbReference type="InterPro" id="IPR000243">
    <property type="entry name" value="Pept_T1A_subB"/>
</dbReference>
<reference evidence="15 16" key="1">
    <citation type="journal article" date="2020" name="Nat. Food">
        <title>A phased Vanilla planifolia genome enables genetic improvement of flavour and production.</title>
        <authorList>
            <person name="Hasing T."/>
            <person name="Tang H."/>
            <person name="Brym M."/>
            <person name="Khazi F."/>
            <person name="Huang T."/>
            <person name="Chambers A.H."/>
        </authorList>
    </citation>
    <scope>NUCLEOTIDE SEQUENCE [LARGE SCALE GENOMIC DNA]</scope>
    <source>
        <tissue evidence="15">Leaf</tissue>
    </source>
</reference>
<comment type="subcellular location">
    <subcellularLocation>
        <location evidence="3">Nucleus</location>
    </subcellularLocation>
</comment>
<keyword evidence="10" id="KW-0647">Proteasome</keyword>
<dbReference type="Proteomes" id="UP000636800">
    <property type="component" value="Unassembled WGS sequence"/>
</dbReference>